<evidence type="ECO:0000256" key="10">
    <source>
        <dbReference type="ARBA" id="ARBA00023304"/>
    </source>
</evidence>
<dbReference type="InterPro" id="IPR000634">
    <property type="entry name" value="Ser/Thr_deHydtase_PyrdxlP-BS"/>
</dbReference>
<dbReference type="FunFam" id="3.40.50.1100:FF:000005">
    <property type="entry name" value="Threonine dehydratase catabolic"/>
    <property type="match status" value="1"/>
</dbReference>
<dbReference type="Proteomes" id="UP000036958">
    <property type="component" value="Unassembled WGS sequence"/>
</dbReference>
<keyword evidence="7 12" id="KW-0412">Isoleucine biosynthesis</keyword>
<evidence type="ECO:0000313" key="15">
    <source>
        <dbReference type="Proteomes" id="UP000036958"/>
    </source>
</evidence>
<feature type="domain" description="ACT-like" evidence="13">
    <location>
        <begin position="335"/>
        <end position="409"/>
    </location>
</feature>
<evidence type="ECO:0000256" key="9">
    <source>
        <dbReference type="ARBA" id="ARBA00023239"/>
    </source>
</evidence>
<evidence type="ECO:0000256" key="7">
    <source>
        <dbReference type="ARBA" id="ARBA00022624"/>
    </source>
</evidence>
<dbReference type="STRING" id="1409788.NC99_10140"/>
<dbReference type="PROSITE" id="PS00165">
    <property type="entry name" value="DEHYDRATASE_SER_THR"/>
    <property type="match status" value="1"/>
</dbReference>
<evidence type="ECO:0000256" key="2">
    <source>
        <dbReference type="ARBA" id="ARBA00001933"/>
    </source>
</evidence>
<dbReference type="InterPro" id="IPR011820">
    <property type="entry name" value="IlvA"/>
</dbReference>
<evidence type="ECO:0000256" key="8">
    <source>
        <dbReference type="ARBA" id="ARBA00022898"/>
    </source>
</evidence>
<evidence type="ECO:0000256" key="1">
    <source>
        <dbReference type="ARBA" id="ARBA00001274"/>
    </source>
</evidence>
<evidence type="ECO:0000256" key="4">
    <source>
        <dbReference type="ARBA" id="ARBA00010869"/>
    </source>
</evidence>
<dbReference type="GO" id="GO:0006567">
    <property type="term" value="P:L-threonine catabolic process"/>
    <property type="evidence" value="ECO:0007669"/>
    <property type="project" value="TreeGrafter"/>
</dbReference>
<dbReference type="GO" id="GO:0004794">
    <property type="term" value="F:threonine deaminase activity"/>
    <property type="evidence" value="ECO:0007669"/>
    <property type="project" value="UniProtKB-UniRule"/>
</dbReference>
<dbReference type="CDD" id="cd01562">
    <property type="entry name" value="Thr-dehyd"/>
    <property type="match status" value="1"/>
</dbReference>
<comment type="catalytic activity">
    <reaction evidence="1 12">
        <text>L-threonine = 2-oxobutanoate + NH4(+)</text>
        <dbReference type="Rhea" id="RHEA:22108"/>
        <dbReference type="ChEBI" id="CHEBI:16763"/>
        <dbReference type="ChEBI" id="CHEBI:28938"/>
        <dbReference type="ChEBI" id="CHEBI:57926"/>
        <dbReference type="EC" id="4.3.1.19"/>
    </reaction>
</comment>
<dbReference type="PANTHER" id="PTHR48078:SF11">
    <property type="entry name" value="THREONINE DEHYDRATASE, MITOCHONDRIAL"/>
    <property type="match status" value="1"/>
</dbReference>
<dbReference type="RefSeq" id="WP_053180324.1">
    <property type="nucleotide sequence ID" value="NZ_LGIA01000043.1"/>
</dbReference>
<dbReference type="OrthoDB" id="9811476at2"/>
<keyword evidence="6 12" id="KW-0028">Amino-acid biosynthesis</keyword>
<dbReference type="InterPro" id="IPR001926">
    <property type="entry name" value="TrpB-like_PALP"/>
</dbReference>
<dbReference type="UniPathway" id="UPA00047">
    <property type="reaction ID" value="UER00054"/>
</dbReference>
<dbReference type="CDD" id="cd04907">
    <property type="entry name" value="ACT_ThrD-I_2"/>
    <property type="match status" value="1"/>
</dbReference>
<keyword evidence="15" id="KW-1185">Reference proteome</keyword>
<comment type="pathway">
    <text evidence="3 12">Amino-acid biosynthesis; L-isoleucine biosynthesis; 2-oxobutanoate from L-threonine: step 1/1.</text>
</comment>
<dbReference type="PANTHER" id="PTHR48078">
    <property type="entry name" value="THREONINE DEHYDRATASE, MITOCHONDRIAL-RELATED"/>
    <property type="match status" value="1"/>
</dbReference>
<dbReference type="Gene3D" id="3.40.50.1100">
    <property type="match status" value="2"/>
</dbReference>
<comment type="cofactor">
    <cofactor evidence="2 12">
        <name>pyridoxal 5'-phosphate</name>
        <dbReference type="ChEBI" id="CHEBI:597326"/>
    </cofactor>
</comment>
<keyword evidence="8 12" id="KW-0663">Pyridoxal phosphate</keyword>
<organism evidence="14 15">
    <name type="scientific">Sunxiuqinia dokdonensis</name>
    <dbReference type="NCBI Taxonomy" id="1409788"/>
    <lineage>
        <taxon>Bacteria</taxon>
        <taxon>Pseudomonadati</taxon>
        <taxon>Bacteroidota</taxon>
        <taxon>Bacteroidia</taxon>
        <taxon>Marinilabiliales</taxon>
        <taxon>Prolixibacteraceae</taxon>
        <taxon>Sunxiuqinia</taxon>
    </lineage>
</organism>
<dbReference type="GO" id="GO:0003941">
    <property type="term" value="F:L-serine ammonia-lyase activity"/>
    <property type="evidence" value="ECO:0007669"/>
    <property type="project" value="TreeGrafter"/>
</dbReference>
<accession>A0A0L8VCI3</accession>
<keyword evidence="9 12" id="KW-0456">Lyase</keyword>
<dbReference type="PATRIC" id="fig|1409788.3.peg.1034"/>
<proteinExistence type="inferred from homology"/>
<comment type="subunit">
    <text evidence="5 12">Homotetramer.</text>
</comment>
<dbReference type="Pfam" id="PF00585">
    <property type="entry name" value="Thr_dehydrat_C"/>
    <property type="match status" value="1"/>
</dbReference>
<keyword evidence="10 12" id="KW-0100">Branched-chain amino acid biosynthesis</keyword>
<dbReference type="Pfam" id="PF00291">
    <property type="entry name" value="PALP"/>
    <property type="match status" value="1"/>
</dbReference>
<dbReference type="EMBL" id="LGIA01000043">
    <property type="protein sequence ID" value="KOH46151.1"/>
    <property type="molecule type" value="Genomic_DNA"/>
</dbReference>
<name>A0A0L8VCI3_9BACT</name>
<evidence type="ECO:0000256" key="3">
    <source>
        <dbReference type="ARBA" id="ARBA00004810"/>
    </source>
</evidence>
<comment type="caution">
    <text evidence="14">The sequence shown here is derived from an EMBL/GenBank/DDBJ whole genome shotgun (WGS) entry which is preliminary data.</text>
</comment>
<evidence type="ECO:0000256" key="6">
    <source>
        <dbReference type="ARBA" id="ARBA00022605"/>
    </source>
</evidence>
<reference evidence="15" key="1">
    <citation type="submission" date="2015-07" db="EMBL/GenBank/DDBJ databases">
        <title>Genome sequencing of Sunxiuqinia dokdonensis strain SK.</title>
        <authorList>
            <person name="Ahn S."/>
            <person name="Kim B.-C."/>
        </authorList>
    </citation>
    <scope>NUCLEOTIDE SEQUENCE [LARGE SCALE GENOMIC DNA]</scope>
    <source>
        <strain evidence="15">SK</strain>
    </source>
</reference>
<comment type="function">
    <text evidence="11 12">Catalyzes the anaerobic formation of alpha-ketobutyrate and ammonia from threonine in a two-step reaction. The first step involved a dehydration of threonine and a production of enamine intermediates (aminocrotonate), which tautomerizes to its imine form (iminobutyrate). Both intermediates are unstable and short-lived. The second step is the nonenzymatic hydrolysis of the enamine/imine intermediates to form 2-ketobutyrate and free ammonia. In the low water environment of the cell, the second step is accelerated by RidA.</text>
</comment>
<dbReference type="NCBIfam" id="NF006390">
    <property type="entry name" value="PRK08639.1"/>
    <property type="match status" value="1"/>
</dbReference>
<sequence>MPKQYFPTLQNVNKAKLTLNEILTSTPLTENLNLSEQFGARVFLKREDLQIVRSYKIRGAYNKIRSLSSEQLKNGIVCASAGNHAQGVAYSCQRLGIHGKIYMPTTTPKQKIKQVQMFGKQFVDIVLHGDTYDDASAEAWKDCTENKKAFIHPFDDPLIIEGQATTALEILQDSTHQIDYLFVPIGGGGLIAGVGSYFKQMHPSTKIIGVEPAGAPSMKESLKQGQVNALENIDKFVDGAAVQRVGDLPFEICQQVVDDIVLVPEGRICTKILELYNRDAIVVEPAGALSIAALDYYTDHIKGKNVVCIVSGSNNDITRTEEIKERSLLFEGLKHYFIVRFPQRAGALRDFVENVLGPNDDITHFEYSKKNSRERGPAFVGIELTNKNDFEGLVQRMAENGFVYEYVNEKPDLFQYLI</sequence>
<dbReference type="GO" id="GO:0009097">
    <property type="term" value="P:isoleucine biosynthetic process"/>
    <property type="evidence" value="ECO:0007669"/>
    <property type="project" value="UniProtKB-UniRule"/>
</dbReference>
<dbReference type="InterPro" id="IPR001721">
    <property type="entry name" value="TD_ACT-like"/>
</dbReference>
<protein>
    <recommendedName>
        <fullName evidence="12">L-threonine dehydratase</fullName>
        <ecNumber evidence="12">4.3.1.19</ecNumber>
    </recommendedName>
    <alternativeName>
        <fullName evidence="12">Threonine deaminase</fullName>
    </alternativeName>
</protein>
<evidence type="ECO:0000256" key="5">
    <source>
        <dbReference type="ARBA" id="ARBA00011881"/>
    </source>
</evidence>
<evidence type="ECO:0000256" key="11">
    <source>
        <dbReference type="ARBA" id="ARBA00025527"/>
    </source>
</evidence>
<dbReference type="GO" id="GO:0006565">
    <property type="term" value="P:L-serine catabolic process"/>
    <property type="evidence" value="ECO:0007669"/>
    <property type="project" value="TreeGrafter"/>
</dbReference>
<dbReference type="NCBIfam" id="TIGR02079">
    <property type="entry name" value="THD1"/>
    <property type="match status" value="1"/>
</dbReference>
<evidence type="ECO:0000259" key="13">
    <source>
        <dbReference type="PROSITE" id="PS51672"/>
    </source>
</evidence>
<comment type="similarity">
    <text evidence="4 12">Belongs to the serine/threonine dehydratase family.</text>
</comment>
<dbReference type="FunFam" id="3.40.50.1100:FF:000007">
    <property type="entry name" value="L-threonine dehydratase catabolic TdcB"/>
    <property type="match status" value="1"/>
</dbReference>
<dbReference type="SUPFAM" id="SSF53686">
    <property type="entry name" value="Tryptophan synthase beta subunit-like PLP-dependent enzymes"/>
    <property type="match status" value="1"/>
</dbReference>
<evidence type="ECO:0000313" key="14">
    <source>
        <dbReference type="EMBL" id="KOH46151.1"/>
    </source>
</evidence>
<dbReference type="PROSITE" id="PS51672">
    <property type="entry name" value="ACT_LIKE"/>
    <property type="match status" value="1"/>
</dbReference>
<gene>
    <name evidence="12" type="primary">ilvA</name>
    <name evidence="14" type="ORF">NC99_10140</name>
</gene>
<dbReference type="EC" id="4.3.1.19" evidence="12"/>
<dbReference type="InterPro" id="IPR050147">
    <property type="entry name" value="Ser/Thr_Dehydratase"/>
</dbReference>
<dbReference type="AlphaFoldDB" id="A0A0L8VCI3"/>
<dbReference type="GO" id="GO:0030170">
    <property type="term" value="F:pyridoxal phosphate binding"/>
    <property type="evidence" value="ECO:0007669"/>
    <property type="project" value="InterPro"/>
</dbReference>
<evidence type="ECO:0000256" key="12">
    <source>
        <dbReference type="RuleBase" id="RU362012"/>
    </source>
</evidence>
<dbReference type="InterPro" id="IPR036052">
    <property type="entry name" value="TrpB-like_PALP_sf"/>
</dbReference>